<dbReference type="InterPro" id="IPR000014">
    <property type="entry name" value="PAS"/>
</dbReference>
<evidence type="ECO:0000256" key="4">
    <source>
        <dbReference type="SAM" id="Coils"/>
    </source>
</evidence>
<keyword evidence="9" id="KW-1185">Reference proteome</keyword>
<dbReference type="FunFam" id="3.30.450.20:FF:000099">
    <property type="entry name" value="Sensory box sensor histidine kinase"/>
    <property type="match status" value="1"/>
</dbReference>
<evidence type="ECO:0000256" key="3">
    <source>
        <dbReference type="ARBA" id="ARBA00023012"/>
    </source>
</evidence>
<feature type="domain" description="PAC" evidence="7">
    <location>
        <begin position="454"/>
        <end position="506"/>
    </location>
</feature>
<dbReference type="SMART" id="SM00091">
    <property type="entry name" value="PAS"/>
    <property type="match status" value="4"/>
</dbReference>
<dbReference type="PANTHER" id="PTHR24421:SF58">
    <property type="entry name" value="SIGNAL TRANSDUCTION HISTIDINE-PROTEIN KINASE_PHOSPHATASE UHPB"/>
    <property type="match status" value="1"/>
</dbReference>
<dbReference type="EMBL" id="JABBFW010000010">
    <property type="protein sequence ID" value="NML16456.1"/>
    <property type="molecule type" value="Genomic_DNA"/>
</dbReference>
<sequence>MSHESDSAEAQLAGMFAIPGVGMAQTDPVTRRFLRVNAALCAIAGYSEAELLAMTVDQLNHPEDRELDRRTFESLFRGETGYQVEKRYLRKDGAVVWVRASGNVLRDARGRPVRAFAVIEDIGQRKRGEEQLRQSEARLALIFERALVGLSEIAADGRFLRANPELGRIVGRDPGELLRIGICDVTHPQDVPPSLAAAEQVLAHGGSATLEKRYLRPDGSVVVAQSSLTRLDPLDGEAPRLLAVTVDLTALRESEARLRVITDNMPALIGYHDRQQRYVWVNEEFSRFFGVPREALLGKTMRQWLQPHVYERLHPGVEAALRGARVRFEDKEPDKYGPGLHSWTEENYIPNLAPDGSVQGFFVLALDITARKRAEEALRASEARIRAIANLVPDLLWSNDPHGRADWFNRRWCDYTGQRESEALGDGWTAVVHPDDRFTAVARWRQALRQQQPLDNELRLRSRDGPYRWHLVRAEPQLDEDGRVVRWFGSATDIQAHRSARELLEQQVRERTRELRALLARVEHVQDEERRRIARELHDSLGQYLTSLGLAVGALTQQPLEPAARERLGTLNGLLQQVDRELDRIVFTLRPTALEDCGLGDGVAAYVGTWSELSGTPVDLVLHGLDGQRLPTPVETAVFRVIQEALNNVTKHAGATRVSVSLKRSRRQLLASIEDDGVGFEQESDGSHAAPGRASWGVLGMKERIEALGGHFVLESQPGVGTTVLLRVPLDGAVASSG</sequence>
<keyword evidence="3" id="KW-0902">Two-component regulatory system</keyword>
<proteinExistence type="predicted"/>
<dbReference type="PANTHER" id="PTHR24421">
    <property type="entry name" value="NITRATE/NITRITE SENSOR PROTEIN NARX-RELATED"/>
    <property type="match status" value="1"/>
</dbReference>
<keyword evidence="4" id="KW-0175">Coiled coil</keyword>
<dbReference type="Gene3D" id="3.30.450.20">
    <property type="entry name" value="PAS domain"/>
    <property type="match status" value="4"/>
</dbReference>
<dbReference type="InterPro" id="IPR005467">
    <property type="entry name" value="His_kinase_dom"/>
</dbReference>
<evidence type="ECO:0000259" key="5">
    <source>
        <dbReference type="PROSITE" id="PS50109"/>
    </source>
</evidence>
<dbReference type="PROSITE" id="PS50112">
    <property type="entry name" value="PAS"/>
    <property type="match status" value="4"/>
</dbReference>
<comment type="caution">
    <text evidence="8">The sequence shown here is derived from an EMBL/GenBank/DDBJ whole genome shotgun (WGS) entry which is preliminary data.</text>
</comment>
<dbReference type="InterPro" id="IPR001610">
    <property type="entry name" value="PAC"/>
</dbReference>
<dbReference type="InterPro" id="IPR000700">
    <property type="entry name" value="PAS-assoc_C"/>
</dbReference>
<feature type="domain" description="Histidine kinase" evidence="5">
    <location>
        <begin position="640"/>
        <end position="732"/>
    </location>
</feature>
<evidence type="ECO:0000256" key="1">
    <source>
        <dbReference type="ARBA" id="ARBA00022679"/>
    </source>
</evidence>
<dbReference type="PROSITE" id="PS50109">
    <property type="entry name" value="HIS_KIN"/>
    <property type="match status" value="1"/>
</dbReference>
<feature type="domain" description="PAS" evidence="6">
    <location>
        <begin position="135"/>
        <end position="205"/>
    </location>
</feature>
<feature type="domain" description="PAS" evidence="6">
    <location>
        <begin position="254"/>
        <end position="324"/>
    </location>
</feature>
<dbReference type="InterPro" id="IPR035965">
    <property type="entry name" value="PAS-like_dom_sf"/>
</dbReference>
<evidence type="ECO:0000259" key="6">
    <source>
        <dbReference type="PROSITE" id="PS50112"/>
    </source>
</evidence>
<dbReference type="SMART" id="SM00086">
    <property type="entry name" value="PAC"/>
    <property type="match status" value="3"/>
</dbReference>
<keyword evidence="2" id="KW-0418">Kinase</keyword>
<dbReference type="CDD" id="cd00130">
    <property type="entry name" value="PAS"/>
    <property type="match status" value="3"/>
</dbReference>
<dbReference type="SMART" id="SM00387">
    <property type="entry name" value="HATPase_c"/>
    <property type="match status" value="1"/>
</dbReference>
<dbReference type="InterPro" id="IPR003594">
    <property type="entry name" value="HATPase_dom"/>
</dbReference>
<dbReference type="InterPro" id="IPR050482">
    <property type="entry name" value="Sensor_HK_TwoCompSys"/>
</dbReference>
<dbReference type="AlphaFoldDB" id="A0A848FC01"/>
<protein>
    <submittedName>
        <fullName evidence="8">PAS domain S-box protein</fullName>
    </submittedName>
</protein>
<gene>
    <name evidence="8" type="ORF">HHL10_15845</name>
</gene>
<dbReference type="GO" id="GO:0000155">
    <property type="term" value="F:phosphorelay sensor kinase activity"/>
    <property type="evidence" value="ECO:0007669"/>
    <property type="project" value="InterPro"/>
</dbReference>
<dbReference type="Gene3D" id="1.20.5.1930">
    <property type="match status" value="1"/>
</dbReference>
<evidence type="ECO:0000256" key="2">
    <source>
        <dbReference type="ARBA" id="ARBA00022777"/>
    </source>
</evidence>
<dbReference type="GO" id="GO:0016020">
    <property type="term" value="C:membrane"/>
    <property type="evidence" value="ECO:0007669"/>
    <property type="project" value="InterPro"/>
</dbReference>
<dbReference type="Gene3D" id="3.30.565.10">
    <property type="entry name" value="Histidine kinase-like ATPase, C-terminal domain"/>
    <property type="match status" value="1"/>
</dbReference>
<dbReference type="GO" id="GO:0046983">
    <property type="term" value="F:protein dimerization activity"/>
    <property type="evidence" value="ECO:0007669"/>
    <property type="project" value="InterPro"/>
</dbReference>
<dbReference type="RefSeq" id="WP_169161360.1">
    <property type="nucleotide sequence ID" value="NZ_JABBFW010000010.1"/>
</dbReference>
<dbReference type="PROSITE" id="PS50113">
    <property type="entry name" value="PAC"/>
    <property type="match status" value="4"/>
</dbReference>
<feature type="coiled-coil region" evidence="4">
    <location>
        <begin position="494"/>
        <end position="528"/>
    </location>
</feature>
<dbReference type="InterPro" id="IPR013655">
    <property type="entry name" value="PAS_fold_3"/>
</dbReference>
<organism evidence="8 9">
    <name type="scientific">Azohydromonas caseinilytica</name>
    <dbReference type="NCBI Taxonomy" id="2728836"/>
    <lineage>
        <taxon>Bacteria</taxon>
        <taxon>Pseudomonadati</taxon>
        <taxon>Pseudomonadota</taxon>
        <taxon>Betaproteobacteria</taxon>
        <taxon>Burkholderiales</taxon>
        <taxon>Sphaerotilaceae</taxon>
        <taxon>Azohydromonas</taxon>
    </lineage>
</organism>
<feature type="domain" description="PAS" evidence="6">
    <location>
        <begin position="381"/>
        <end position="451"/>
    </location>
</feature>
<dbReference type="Pfam" id="PF08447">
    <property type="entry name" value="PAS_3"/>
    <property type="match status" value="3"/>
</dbReference>
<dbReference type="Pfam" id="PF02518">
    <property type="entry name" value="HATPase_c"/>
    <property type="match status" value="1"/>
</dbReference>
<dbReference type="InterPro" id="IPR036890">
    <property type="entry name" value="HATPase_C_sf"/>
</dbReference>
<dbReference type="InterPro" id="IPR011712">
    <property type="entry name" value="Sig_transdc_His_kin_sub3_dim/P"/>
</dbReference>
<dbReference type="NCBIfam" id="TIGR00229">
    <property type="entry name" value="sensory_box"/>
    <property type="match status" value="4"/>
</dbReference>
<feature type="domain" description="PAC" evidence="7">
    <location>
        <begin position="322"/>
        <end position="380"/>
    </location>
</feature>
<dbReference type="Pfam" id="PF07730">
    <property type="entry name" value="HisKA_3"/>
    <property type="match status" value="1"/>
</dbReference>
<dbReference type="Proteomes" id="UP000574067">
    <property type="component" value="Unassembled WGS sequence"/>
</dbReference>
<feature type="domain" description="PAC" evidence="7">
    <location>
        <begin position="82"/>
        <end position="134"/>
    </location>
</feature>
<name>A0A848FC01_9BURK</name>
<feature type="domain" description="PAC" evidence="7">
    <location>
        <begin position="208"/>
        <end position="260"/>
    </location>
</feature>
<evidence type="ECO:0000313" key="9">
    <source>
        <dbReference type="Proteomes" id="UP000574067"/>
    </source>
</evidence>
<keyword evidence="1" id="KW-0808">Transferase</keyword>
<dbReference type="SUPFAM" id="SSF55874">
    <property type="entry name" value="ATPase domain of HSP90 chaperone/DNA topoisomerase II/histidine kinase"/>
    <property type="match status" value="1"/>
</dbReference>
<dbReference type="SUPFAM" id="SSF55785">
    <property type="entry name" value="PYP-like sensor domain (PAS domain)"/>
    <property type="match status" value="4"/>
</dbReference>
<accession>A0A848FC01</accession>
<dbReference type="CDD" id="cd16917">
    <property type="entry name" value="HATPase_UhpB-NarQ-NarX-like"/>
    <property type="match status" value="1"/>
</dbReference>
<evidence type="ECO:0000259" key="7">
    <source>
        <dbReference type="PROSITE" id="PS50113"/>
    </source>
</evidence>
<reference evidence="8 9" key="1">
    <citation type="submission" date="2020-04" db="EMBL/GenBank/DDBJ databases">
        <title>Azohydromonas sp. isolated from soil.</title>
        <authorList>
            <person name="Dahal R.H."/>
        </authorList>
    </citation>
    <scope>NUCLEOTIDE SEQUENCE [LARGE SCALE GENOMIC DNA]</scope>
    <source>
        <strain evidence="8 9">G-1-1-14</strain>
    </source>
</reference>
<dbReference type="InterPro" id="IPR013656">
    <property type="entry name" value="PAS_4"/>
</dbReference>
<evidence type="ECO:0000313" key="8">
    <source>
        <dbReference type="EMBL" id="NML16456.1"/>
    </source>
</evidence>
<dbReference type="Pfam" id="PF08448">
    <property type="entry name" value="PAS_4"/>
    <property type="match status" value="1"/>
</dbReference>
<feature type="domain" description="PAS" evidence="6">
    <location>
        <begin position="32"/>
        <end position="79"/>
    </location>
</feature>